<keyword evidence="1" id="KW-1133">Transmembrane helix</keyword>
<dbReference type="RefSeq" id="WP_036400703.1">
    <property type="nucleotide sequence ID" value="NZ_CCBB010000003.1"/>
</dbReference>
<dbReference type="EMBL" id="CCBB010000003">
    <property type="protein sequence ID" value="CDO09088.1"/>
    <property type="molecule type" value="Genomic_DNA"/>
</dbReference>
<accession>W9AUC7</accession>
<keyword evidence="3" id="KW-1185">Reference proteome</keyword>
<keyword evidence="1" id="KW-0472">Membrane</keyword>
<proteinExistence type="predicted"/>
<evidence type="ECO:0008006" key="4">
    <source>
        <dbReference type="Google" id="ProtNLM"/>
    </source>
</evidence>
<name>W9AUC7_MYCCO</name>
<comment type="caution">
    <text evidence="2">The sequence shown here is derived from an EMBL/GenBank/DDBJ whole genome shotgun (WGS) entry which is preliminary data.</text>
</comment>
<feature type="transmembrane region" description="Helical" evidence="1">
    <location>
        <begin position="110"/>
        <end position="128"/>
    </location>
</feature>
<dbReference type="Proteomes" id="UP000028870">
    <property type="component" value="Unassembled WGS sequence"/>
</dbReference>
<dbReference type="OrthoDB" id="4559029at2"/>
<reference evidence="2" key="1">
    <citation type="submission" date="2014-03" db="EMBL/GenBank/DDBJ databases">
        <title>Draft Genome Sequence of Mycobacterium cosmeticum DSM 44829.</title>
        <authorList>
            <person name="Croce O."/>
            <person name="Robert C."/>
            <person name="Raoult D."/>
            <person name="Drancourt M."/>
        </authorList>
    </citation>
    <scope>NUCLEOTIDE SEQUENCE [LARGE SCALE GENOMIC DNA]</scope>
    <source>
        <strain evidence="2">DSM 44829</strain>
    </source>
</reference>
<dbReference type="STRING" id="258533.BN977_03908"/>
<feature type="transmembrane region" description="Helical" evidence="1">
    <location>
        <begin position="35"/>
        <end position="56"/>
    </location>
</feature>
<sequence length="155" mass="16911">MTAVRAGLLLAGAGLAGYGAWLLSGQPPVVLLRMLTWALAAVLIHDLVFAPLCTAAGWAGRRILPQRWWAPVAVAGLCTVVLLVLAIPVYDKPGLRPDNNTVLNRDYPRGLWLSLAVVWLAVLGYRFMVRRLPIRENEVVERQRADDVDGQPPAA</sequence>
<gene>
    <name evidence="2" type="ORF">BN977_03908</name>
</gene>
<dbReference type="AlphaFoldDB" id="W9AUC7"/>
<keyword evidence="1" id="KW-0812">Transmembrane</keyword>
<reference evidence="2" key="2">
    <citation type="submission" date="2014-03" db="EMBL/GenBank/DDBJ databases">
        <authorList>
            <person name="Urmite Genomes"/>
        </authorList>
    </citation>
    <scope>NUCLEOTIDE SEQUENCE</scope>
    <source>
        <strain evidence="2">DSM 44829</strain>
    </source>
</reference>
<organism evidence="2 3">
    <name type="scientific">Mycolicibacterium cosmeticum</name>
    <dbReference type="NCBI Taxonomy" id="258533"/>
    <lineage>
        <taxon>Bacteria</taxon>
        <taxon>Bacillati</taxon>
        <taxon>Actinomycetota</taxon>
        <taxon>Actinomycetes</taxon>
        <taxon>Mycobacteriales</taxon>
        <taxon>Mycobacteriaceae</taxon>
        <taxon>Mycolicibacterium</taxon>
    </lineage>
</organism>
<dbReference type="eggNOG" id="ENOG5033H6B">
    <property type="taxonomic scope" value="Bacteria"/>
</dbReference>
<feature type="transmembrane region" description="Helical" evidence="1">
    <location>
        <begin position="68"/>
        <end position="90"/>
    </location>
</feature>
<evidence type="ECO:0000256" key="1">
    <source>
        <dbReference type="SAM" id="Phobius"/>
    </source>
</evidence>
<protein>
    <recommendedName>
        <fullName evidence="4">Transmembrane protein</fullName>
    </recommendedName>
</protein>
<evidence type="ECO:0000313" key="2">
    <source>
        <dbReference type="EMBL" id="CDO09088.1"/>
    </source>
</evidence>
<evidence type="ECO:0000313" key="3">
    <source>
        <dbReference type="Proteomes" id="UP000028870"/>
    </source>
</evidence>